<accession>A0A8V0ZAC5</accession>
<dbReference type="Proteomes" id="UP000000539">
    <property type="component" value="Chromosome 5"/>
</dbReference>
<reference evidence="1" key="3">
    <citation type="submission" date="2025-09" db="UniProtKB">
        <authorList>
            <consortium name="Ensembl"/>
        </authorList>
    </citation>
    <scope>IDENTIFICATION</scope>
    <source>
        <strain evidence="1">broiler</strain>
    </source>
</reference>
<dbReference type="AlphaFoldDB" id="A0A8V0ZAC5"/>
<name>A0A8V0ZAC5_CHICK</name>
<dbReference type="Ensembl" id="ENSGALT00010051044.1">
    <property type="protein sequence ID" value="ENSGALP00010030235.1"/>
    <property type="gene ID" value="ENSGALG00010021089.1"/>
</dbReference>
<organism evidence="1 2">
    <name type="scientific">Gallus gallus</name>
    <name type="common">Chicken</name>
    <dbReference type="NCBI Taxonomy" id="9031"/>
    <lineage>
        <taxon>Eukaryota</taxon>
        <taxon>Metazoa</taxon>
        <taxon>Chordata</taxon>
        <taxon>Craniata</taxon>
        <taxon>Vertebrata</taxon>
        <taxon>Euteleostomi</taxon>
        <taxon>Archelosauria</taxon>
        <taxon>Archosauria</taxon>
        <taxon>Dinosauria</taxon>
        <taxon>Saurischia</taxon>
        <taxon>Theropoda</taxon>
        <taxon>Coelurosauria</taxon>
        <taxon>Aves</taxon>
        <taxon>Neognathae</taxon>
        <taxon>Galloanserae</taxon>
        <taxon>Galliformes</taxon>
        <taxon>Phasianidae</taxon>
        <taxon>Phasianinae</taxon>
        <taxon>Gallus</taxon>
    </lineage>
</organism>
<proteinExistence type="predicted"/>
<keyword evidence="2" id="KW-1185">Reference proteome</keyword>
<sequence length="82" mass="8865">KTRCSSGSLEGYELKASLPPSVCNLVLYQNSSSSLVSTATPCMASSLFLHSRAPCRSPISMLFPKVFFQVNFLWGSSMAAQL</sequence>
<evidence type="ECO:0000313" key="1">
    <source>
        <dbReference type="Ensembl" id="ENSGALP00010030235.1"/>
    </source>
</evidence>
<reference evidence="1" key="1">
    <citation type="submission" date="2020-11" db="EMBL/GenBank/DDBJ databases">
        <title>Gallus gallus (Chicken) genome, bGalGal1, GRCg7b, maternal haplotype autosomes + Z &amp; W.</title>
        <authorList>
            <person name="Warren W."/>
            <person name="Formenti G."/>
            <person name="Fedrigo O."/>
            <person name="Haase B."/>
            <person name="Mountcastle J."/>
            <person name="Balacco J."/>
            <person name="Tracey A."/>
            <person name="Schneider V."/>
            <person name="Okimoto R."/>
            <person name="Cheng H."/>
            <person name="Hawken R."/>
            <person name="Howe K."/>
            <person name="Jarvis E.D."/>
        </authorList>
    </citation>
    <scope>NUCLEOTIDE SEQUENCE [LARGE SCALE GENOMIC DNA]</scope>
    <source>
        <strain evidence="1">Broiler</strain>
    </source>
</reference>
<protein>
    <submittedName>
        <fullName evidence="1">Uncharacterized protein</fullName>
    </submittedName>
</protein>
<reference evidence="1" key="2">
    <citation type="submission" date="2025-08" db="UniProtKB">
        <authorList>
            <consortium name="Ensembl"/>
        </authorList>
    </citation>
    <scope>IDENTIFICATION</scope>
    <source>
        <strain evidence="1">broiler</strain>
    </source>
</reference>
<evidence type="ECO:0000313" key="2">
    <source>
        <dbReference type="Proteomes" id="UP000000539"/>
    </source>
</evidence>